<evidence type="ECO:0000313" key="2">
    <source>
        <dbReference type="EMBL" id="THU80543.1"/>
    </source>
</evidence>
<keyword evidence="1" id="KW-0472">Membrane</keyword>
<evidence type="ECO:0000256" key="1">
    <source>
        <dbReference type="SAM" id="Phobius"/>
    </source>
</evidence>
<feature type="transmembrane region" description="Helical" evidence="1">
    <location>
        <begin position="233"/>
        <end position="256"/>
    </location>
</feature>
<sequence>MLASSGYGIFAVLWGISITLMINHLKKSTLHCPQQVSYSSILWMALKRPMILGTTTLFICSTGHWIVVFICLLQAFGYIPNVNRPAMFLADLKETTMVVYTALLALTLLIGDCIVLYRLWCIWNHNRLVIIFPCLTTTGLLACICGTAYQFSQSHTEDNVFEISSGRWILSDAVLLFSTNVYCFAFIAWRVSQVHKSVSHIRKVLIIFIESAALIVKNRFWTLAFIISYALNSIMFILVINIAPSIAGIACCMITIRIGLGYAQESTTKASTLPLHVTVPPGSFHAAPVSSPEIAMDRIQNNESDHSVTLASIKSGTRVIED</sequence>
<feature type="transmembrane region" description="Helical" evidence="1">
    <location>
        <begin position="6"/>
        <end position="25"/>
    </location>
</feature>
<dbReference type="OrthoDB" id="3250682at2759"/>
<name>A0A4S8KXF9_DENBC</name>
<gene>
    <name evidence="2" type="ORF">K435DRAFT_695435</name>
</gene>
<dbReference type="EMBL" id="ML179894">
    <property type="protein sequence ID" value="THU80543.1"/>
    <property type="molecule type" value="Genomic_DNA"/>
</dbReference>
<reference evidence="2 3" key="1">
    <citation type="journal article" date="2019" name="Nat. Ecol. Evol.">
        <title>Megaphylogeny resolves global patterns of mushroom evolution.</title>
        <authorList>
            <person name="Varga T."/>
            <person name="Krizsan K."/>
            <person name="Foldi C."/>
            <person name="Dima B."/>
            <person name="Sanchez-Garcia M."/>
            <person name="Sanchez-Ramirez S."/>
            <person name="Szollosi G.J."/>
            <person name="Szarkandi J.G."/>
            <person name="Papp V."/>
            <person name="Albert L."/>
            <person name="Andreopoulos W."/>
            <person name="Angelini C."/>
            <person name="Antonin V."/>
            <person name="Barry K.W."/>
            <person name="Bougher N.L."/>
            <person name="Buchanan P."/>
            <person name="Buyck B."/>
            <person name="Bense V."/>
            <person name="Catcheside P."/>
            <person name="Chovatia M."/>
            <person name="Cooper J."/>
            <person name="Damon W."/>
            <person name="Desjardin D."/>
            <person name="Finy P."/>
            <person name="Geml J."/>
            <person name="Haridas S."/>
            <person name="Hughes K."/>
            <person name="Justo A."/>
            <person name="Karasinski D."/>
            <person name="Kautmanova I."/>
            <person name="Kiss B."/>
            <person name="Kocsube S."/>
            <person name="Kotiranta H."/>
            <person name="LaButti K.M."/>
            <person name="Lechner B.E."/>
            <person name="Liimatainen K."/>
            <person name="Lipzen A."/>
            <person name="Lukacs Z."/>
            <person name="Mihaltcheva S."/>
            <person name="Morgado L.N."/>
            <person name="Niskanen T."/>
            <person name="Noordeloos M.E."/>
            <person name="Ohm R.A."/>
            <person name="Ortiz-Santana B."/>
            <person name="Ovrebo C."/>
            <person name="Racz N."/>
            <person name="Riley R."/>
            <person name="Savchenko A."/>
            <person name="Shiryaev A."/>
            <person name="Soop K."/>
            <person name="Spirin V."/>
            <person name="Szebenyi C."/>
            <person name="Tomsovsky M."/>
            <person name="Tulloss R.E."/>
            <person name="Uehling J."/>
            <person name="Grigoriev I.V."/>
            <person name="Vagvolgyi C."/>
            <person name="Papp T."/>
            <person name="Martin F.M."/>
            <person name="Miettinen O."/>
            <person name="Hibbett D.S."/>
            <person name="Nagy L.G."/>
        </authorList>
    </citation>
    <scope>NUCLEOTIDE SEQUENCE [LARGE SCALE GENOMIC DNA]</scope>
    <source>
        <strain evidence="2 3">CBS 962.96</strain>
    </source>
</reference>
<accession>A0A4S8KXF9</accession>
<protein>
    <submittedName>
        <fullName evidence="2">Uncharacterized protein</fullName>
    </submittedName>
</protein>
<keyword evidence="1" id="KW-1133">Transmembrane helix</keyword>
<feature type="transmembrane region" description="Helical" evidence="1">
    <location>
        <begin position="204"/>
        <end position="227"/>
    </location>
</feature>
<feature type="transmembrane region" description="Helical" evidence="1">
    <location>
        <begin position="129"/>
        <end position="149"/>
    </location>
</feature>
<keyword evidence="3" id="KW-1185">Reference proteome</keyword>
<evidence type="ECO:0000313" key="3">
    <source>
        <dbReference type="Proteomes" id="UP000297245"/>
    </source>
</evidence>
<feature type="transmembrane region" description="Helical" evidence="1">
    <location>
        <begin position="97"/>
        <end position="117"/>
    </location>
</feature>
<proteinExistence type="predicted"/>
<dbReference type="AlphaFoldDB" id="A0A4S8KXF9"/>
<organism evidence="2 3">
    <name type="scientific">Dendrothele bispora (strain CBS 962.96)</name>
    <dbReference type="NCBI Taxonomy" id="1314807"/>
    <lineage>
        <taxon>Eukaryota</taxon>
        <taxon>Fungi</taxon>
        <taxon>Dikarya</taxon>
        <taxon>Basidiomycota</taxon>
        <taxon>Agaricomycotina</taxon>
        <taxon>Agaricomycetes</taxon>
        <taxon>Agaricomycetidae</taxon>
        <taxon>Agaricales</taxon>
        <taxon>Agaricales incertae sedis</taxon>
        <taxon>Dendrothele</taxon>
    </lineage>
</organism>
<dbReference type="Proteomes" id="UP000297245">
    <property type="component" value="Unassembled WGS sequence"/>
</dbReference>
<feature type="transmembrane region" description="Helical" evidence="1">
    <location>
        <begin position="50"/>
        <end position="77"/>
    </location>
</feature>
<feature type="transmembrane region" description="Helical" evidence="1">
    <location>
        <begin position="169"/>
        <end position="192"/>
    </location>
</feature>
<keyword evidence="1" id="KW-0812">Transmembrane</keyword>